<dbReference type="AlphaFoldDB" id="A0AAW0CLH5"/>
<evidence type="ECO:0000313" key="2">
    <source>
        <dbReference type="Proteomes" id="UP001362999"/>
    </source>
</evidence>
<keyword evidence="2" id="KW-1185">Reference proteome</keyword>
<name>A0AAW0CLH5_9AGAR</name>
<evidence type="ECO:0008006" key="3">
    <source>
        <dbReference type="Google" id="ProtNLM"/>
    </source>
</evidence>
<comment type="caution">
    <text evidence="1">The sequence shown here is derived from an EMBL/GenBank/DDBJ whole genome shotgun (WGS) entry which is preliminary data.</text>
</comment>
<evidence type="ECO:0000313" key="1">
    <source>
        <dbReference type="EMBL" id="KAK7039823.1"/>
    </source>
</evidence>
<proteinExistence type="predicted"/>
<sequence length="291" mass="31026">MAGMWYGAADDDVDWLAVDVGGDGEGYGVASLRLGGESMKIHARTCVDLTAVWGEVERGCWVGWGSGMVAIGEPRDAFLAHAGRSLTTRWGRDMRDLTGECLVPGEGADAGPRGAHADDAKHDTSPQLCVAAGGARVLTAHRCTGSAGQVERPTAAVSDRTFVERAAWTRESGAVGIKPYGGTGTKGVLRRCVFHGHTPRPPSPPKSSSSTMVASWRKQSAGRLFRELIVSYRQGRRGTAGVGRSRDTHCAEEACNLYMLPSYRRRFGALGLAADLAASFPPRIRDSLGRR</sequence>
<dbReference type="Proteomes" id="UP001362999">
    <property type="component" value="Unassembled WGS sequence"/>
</dbReference>
<dbReference type="EMBL" id="JAWWNJ010000016">
    <property type="protein sequence ID" value="KAK7039823.1"/>
    <property type="molecule type" value="Genomic_DNA"/>
</dbReference>
<protein>
    <recommendedName>
        <fullName evidence="3">F5/8 type C domain-containing protein</fullName>
    </recommendedName>
</protein>
<organism evidence="1 2">
    <name type="scientific">Favolaschia claudopus</name>
    <dbReference type="NCBI Taxonomy" id="2862362"/>
    <lineage>
        <taxon>Eukaryota</taxon>
        <taxon>Fungi</taxon>
        <taxon>Dikarya</taxon>
        <taxon>Basidiomycota</taxon>
        <taxon>Agaricomycotina</taxon>
        <taxon>Agaricomycetes</taxon>
        <taxon>Agaricomycetidae</taxon>
        <taxon>Agaricales</taxon>
        <taxon>Marasmiineae</taxon>
        <taxon>Mycenaceae</taxon>
        <taxon>Favolaschia</taxon>
    </lineage>
</organism>
<accession>A0AAW0CLH5</accession>
<gene>
    <name evidence="1" type="ORF">R3P38DRAFT_3349920</name>
</gene>
<reference evidence="1 2" key="1">
    <citation type="journal article" date="2024" name="J Genomics">
        <title>Draft genome sequencing and assembly of Favolaschia claudopus CIRM-BRFM 2984 isolated from oak limbs.</title>
        <authorList>
            <person name="Navarro D."/>
            <person name="Drula E."/>
            <person name="Chaduli D."/>
            <person name="Cazenave R."/>
            <person name="Ahrendt S."/>
            <person name="Wang J."/>
            <person name="Lipzen A."/>
            <person name="Daum C."/>
            <person name="Barry K."/>
            <person name="Grigoriev I.V."/>
            <person name="Favel A."/>
            <person name="Rosso M.N."/>
            <person name="Martin F."/>
        </authorList>
    </citation>
    <scope>NUCLEOTIDE SEQUENCE [LARGE SCALE GENOMIC DNA]</scope>
    <source>
        <strain evidence="1 2">CIRM-BRFM 2984</strain>
    </source>
</reference>